<organism evidence="1 2">
    <name type="scientific">Leptolyngbya cf. ectocarpi LEGE 11479</name>
    <dbReference type="NCBI Taxonomy" id="1828722"/>
    <lineage>
        <taxon>Bacteria</taxon>
        <taxon>Bacillati</taxon>
        <taxon>Cyanobacteriota</taxon>
        <taxon>Cyanophyceae</taxon>
        <taxon>Leptolyngbyales</taxon>
        <taxon>Leptolyngbyaceae</taxon>
        <taxon>Leptolyngbya group</taxon>
        <taxon>Leptolyngbya</taxon>
    </lineage>
</organism>
<comment type="caution">
    <text evidence="1">The sequence shown here is derived from an EMBL/GenBank/DDBJ whole genome shotgun (WGS) entry which is preliminary data.</text>
</comment>
<proteinExistence type="predicted"/>
<evidence type="ECO:0000313" key="2">
    <source>
        <dbReference type="Proteomes" id="UP000615026"/>
    </source>
</evidence>
<dbReference type="RefSeq" id="WP_193993592.1">
    <property type="nucleotide sequence ID" value="NZ_JADEXP010000108.1"/>
</dbReference>
<reference evidence="1" key="1">
    <citation type="submission" date="2020-10" db="EMBL/GenBank/DDBJ databases">
        <authorList>
            <person name="Castelo-Branco R."/>
            <person name="Eusebio N."/>
            <person name="Adriana R."/>
            <person name="Vieira A."/>
            <person name="Brugerolle De Fraissinette N."/>
            <person name="Rezende De Castro R."/>
            <person name="Schneider M.P."/>
            <person name="Vasconcelos V."/>
            <person name="Leao P.N."/>
        </authorList>
    </citation>
    <scope>NUCLEOTIDE SEQUENCE</scope>
    <source>
        <strain evidence="1">LEGE 11479</strain>
    </source>
</reference>
<keyword evidence="2" id="KW-1185">Reference proteome</keyword>
<accession>A0A928ZUD4</accession>
<dbReference type="EMBL" id="JADEXP010000108">
    <property type="protein sequence ID" value="MBE9067632.1"/>
    <property type="molecule type" value="Genomic_DNA"/>
</dbReference>
<sequence length="70" mass="8323">MLFLVFDVFMHIAKSEGKLSHIEAVNFFDQMKQENRFATDVWGVTLNFKQAIKQVENDNYRRAEKWLANL</sequence>
<dbReference type="Proteomes" id="UP000615026">
    <property type="component" value="Unassembled WGS sequence"/>
</dbReference>
<evidence type="ECO:0000313" key="1">
    <source>
        <dbReference type="EMBL" id="MBE9067632.1"/>
    </source>
</evidence>
<dbReference type="Gene3D" id="3.40.50.80">
    <property type="entry name" value="Nucleotide-binding domain of ferredoxin-NADP reductase (FNR) module"/>
    <property type="match status" value="1"/>
</dbReference>
<dbReference type="AlphaFoldDB" id="A0A928ZUD4"/>
<name>A0A928ZUD4_LEPEC</name>
<dbReference type="InterPro" id="IPR039261">
    <property type="entry name" value="FNR_nucleotide-bd"/>
</dbReference>
<protein>
    <submittedName>
        <fullName evidence="1">Uncharacterized protein</fullName>
    </submittedName>
</protein>
<gene>
    <name evidence="1" type="ORF">IQ260_13290</name>
</gene>